<feature type="transmembrane region" description="Helical" evidence="7">
    <location>
        <begin position="240"/>
        <end position="266"/>
    </location>
</feature>
<dbReference type="Pfam" id="PF19300">
    <property type="entry name" value="BPD_transp_1_N"/>
    <property type="match status" value="1"/>
</dbReference>
<dbReference type="Gene3D" id="1.10.3720.10">
    <property type="entry name" value="MetI-like"/>
    <property type="match status" value="1"/>
</dbReference>
<gene>
    <name evidence="9" type="ORF">HNR40_006998</name>
</gene>
<accession>A0A7W8EJE7</accession>
<dbReference type="EMBL" id="JACHIN010000010">
    <property type="protein sequence ID" value="MBB5081503.1"/>
    <property type="molecule type" value="Genomic_DNA"/>
</dbReference>
<dbReference type="PROSITE" id="PS50928">
    <property type="entry name" value="ABC_TM1"/>
    <property type="match status" value="1"/>
</dbReference>
<sequence>MNPMHTAWRGRHPWIVFAARRFARLVVLLSILVTASFGLMHLVPGDPVRAALGPEATAAQVAQRTSELGLDRPLPDQFLDYLSGLPAGDLGTSLVSGQRVGDIVVAGLPNTLTLAGLAFLVVVAVAVPVGLLAAIHTRGDRHRRGALAFTSGTGLLAVVPEFVLAAGLVATFAVGLRLVPVAGAGGPDSYVLPVLSLAAAPAAMLARIVRAEALRELGQDYVRTARAKRLPARLLYVRHVLPNALTSALTICGMLIPGLVMGTVLVEKVFAWPGLGSAITESVLQKDYPVAQAMVLLLGALVLTSNLVVDLVLARLDPRPALTEA</sequence>
<dbReference type="GO" id="GO:0055085">
    <property type="term" value="P:transmembrane transport"/>
    <property type="evidence" value="ECO:0007669"/>
    <property type="project" value="InterPro"/>
</dbReference>
<keyword evidence="10" id="KW-1185">Reference proteome</keyword>
<proteinExistence type="inferred from homology"/>
<protein>
    <submittedName>
        <fullName evidence="9">Peptide/nickel transport system permease protein</fullName>
    </submittedName>
</protein>
<dbReference type="InterPro" id="IPR000515">
    <property type="entry name" value="MetI-like"/>
</dbReference>
<evidence type="ECO:0000256" key="7">
    <source>
        <dbReference type="RuleBase" id="RU363032"/>
    </source>
</evidence>
<dbReference type="CDD" id="cd06261">
    <property type="entry name" value="TM_PBP2"/>
    <property type="match status" value="1"/>
</dbReference>
<feature type="transmembrane region" description="Helical" evidence="7">
    <location>
        <begin position="21"/>
        <end position="43"/>
    </location>
</feature>
<dbReference type="InterPro" id="IPR045621">
    <property type="entry name" value="BPD_transp_1_N"/>
</dbReference>
<comment type="caution">
    <text evidence="9">The sequence shown here is derived from an EMBL/GenBank/DDBJ whole genome shotgun (WGS) entry which is preliminary data.</text>
</comment>
<evidence type="ECO:0000256" key="4">
    <source>
        <dbReference type="ARBA" id="ARBA00022692"/>
    </source>
</evidence>
<dbReference type="AlphaFoldDB" id="A0A7W8EJE7"/>
<keyword evidence="6 7" id="KW-0472">Membrane</keyword>
<dbReference type="InterPro" id="IPR035906">
    <property type="entry name" value="MetI-like_sf"/>
</dbReference>
<keyword evidence="4 7" id="KW-0812">Transmembrane</keyword>
<dbReference type="PANTHER" id="PTHR43163">
    <property type="entry name" value="DIPEPTIDE TRANSPORT SYSTEM PERMEASE PROTEIN DPPB-RELATED"/>
    <property type="match status" value="1"/>
</dbReference>
<dbReference type="GO" id="GO:0005886">
    <property type="term" value="C:plasma membrane"/>
    <property type="evidence" value="ECO:0007669"/>
    <property type="project" value="UniProtKB-SubCell"/>
</dbReference>
<feature type="transmembrane region" description="Helical" evidence="7">
    <location>
        <begin position="114"/>
        <end position="135"/>
    </location>
</feature>
<feature type="transmembrane region" description="Helical" evidence="7">
    <location>
        <begin position="147"/>
        <end position="170"/>
    </location>
</feature>
<evidence type="ECO:0000256" key="1">
    <source>
        <dbReference type="ARBA" id="ARBA00004651"/>
    </source>
</evidence>
<dbReference type="Proteomes" id="UP000568380">
    <property type="component" value="Unassembled WGS sequence"/>
</dbReference>
<evidence type="ECO:0000256" key="2">
    <source>
        <dbReference type="ARBA" id="ARBA00022448"/>
    </source>
</evidence>
<keyword evidence="2 7" id="KW-0813">Transport</keyword>
<feature type="transmembrane region" description="Helical" evidence="7">
    <location>
        <begin position="190"/>
        <end position="209"/>
    </location>
</feature>
<feature type="transmembrane region" description="Helical" evidence="7">
    <location>
        <begin position="290"/>
        <end position="313"/>
    </location>
</feature>
<evidence type="ECO:0000256" key="3">
    <source>
        <dbReference type="ARBA" id="ARBA00022475"/>
    </source>
</evidence>
<dbReference type="Pfam" id="PF00528">
    <property type="entry name" value="BPD_transp_1"/>
    <property type="match status" value="1"/>
</dbReference>
<evidence type="ECO:0000256" key="6">
    <source>
        <dbReference type="ARBA" id="ARBA00023136"/>
    </source>
</evidence>
<organism evidence="9 10">
    <name type="scientific">Nonomuraea endophytica</name>
    <dbReference type="NCBI Taxonomy" id="714136"/>
    <lineage>
        <taxon>Bacteria</taxon>
        <taxon>Bacillati</taxon>
        <taxon>Actinomycetota</taxon>
        <taxon>Actinomycetes</taxon>
        <taxon>Streptosporangiales</taxon>
        <taxon>Streptosporangiaceae</taxon>
        <taxon>Nonomuraea</taxon>
    </lineage>
</organism>
<dbReference type="SUPFAM" id="SSF161098">
    <property type="entry name" value="MetI-like"/>
    <property type="match status" value="1"/>
</dbReference>
<evidence type="ECO:0000259" key="8">
    <source>
        <dbReference type="PROSITE" id="PS50928"/>
    </source>
</evidence>
<dbReference type="PANTHER" id="PTHR43163:SF6">
    <property type="entry name" value="DIPEPTIDE TRANSPORT SYSTEM PERMEASE PROTEIN DPPB-RELATED"/>
    <property type="match status" value="1"/>
</dbReference>
<comment type="subcellular location">
    <subcellularLocation>
        <location evidence="1 7">Cell membrane</location>
        <topology evidence="1 7">Multi-pass membrane protein</topology>
    </subcellularLocation>
</comment>
<evidence type="ECO:0000313" key="10">
    <source>
        <dbReference type="Proteomes" id="UP000568380"/>
    </source>
</evidence>
<keyword evidence="3" id="KW-1003">Cell membrane</keyword>
<evidence type="ECO:0000313" key="9">
    <source>
        <dbReference type="EMBL" id="MBB5081503.1"/>
    </source>
</evidence>
<name>A0A7W8EJE7_9ACTN</name>
<evidence type="ECO:0000256" key="5">
    <source>
        <dbReference type="ARBA" id="ARBA00022989"/>
    </source>
</evidence>
<comment type="similarity">
    <text evidence="7">Belongs to the binding-protein-dependent transport system permease family.</text>
</comment>
<keyword evidence="5 7" id="KW-1133">Transmembrane helix</keyword>
<reference evidence="9 10" key="1">
    <citation type="submission" date="2020-08" db="EMBL/GenBank/DDBJ databases">
        <title>Genomic Encyclopedia of Type Strains, Phase IV (KMG-IV): sequencing the most valuable type-strain genomes for metagenomic binning, comparative biology and taxonomic classification.</title>
        <authorList>
            <person name="Goeker M."/>
        </authorList>
    </citation>
    <scope>NUCLEOTIDE SEQUENCE [LARGE SCALE GENOMIC DNA]</scope>
    <source>
        <strain evidence="9 10">DSM 45385</strain>
    </source>
</reference>
<feature type="domain" description="ABC transmembrane type-1" evidence="8">
    <location>
        <begin position="108"/>
        <end position="309"/>
    </location>
</feature>